<keyword evidence="1" id="KW-1133">Transmembrane helix</keyword>
<evidence type="ECO:0000313" key="4">
    <source>
        <dbReference type="Proteomes" id="UP000308000"/>
    </source>
</evidence>
<reference evidence="2 5" key="2">
    <citation type="submission" date="2020-08" db="EMBL/GenBank/DDBJ databases">
        <title>Genomic Encyclopedia of Type Strains, Phase IV (KMG-IV): sequencing the most valuable type-strain genomes for metagenomic binning, comparative biology and taxonomic classification.</title>
        <authorList>
            <person name="Goeker M."/>
        </authorList>
    </citation>
    <scope>NUCLEOTIDE SEQUENCE [LARGE SCALE GENOMIC DNA]</scope>
    <source>
        <strain evidence="2 5">DSM 105434</strain>
    </source>
</reference>
<evidence type="ECO:0000313" key="2">
    <source>
        <dbReference type="EMBL" id="MBB5294598.1"/>
    </source>
</evidence>
<keyword evidence="1" id="KW-0472">Membrane</keyword>
<dbReference type="Proteomes" id="UP000536909">
    <property type="component" value="Unassembled WGS sequence"/>
</dbReference>
<reference evidence="3 4" key="1">
    <citation type="submission" date="2019-04" db="EMBL/GenBank/DDBJ databases">
        <title>Deinococcus metalilatus MA1002 mutant No.5.</title>
        <authorList>
            <person name="Park W."/>
            <person name="Park C."/>
        </authorList>
    </citation>
    <scope>NUCLEOTIDE SEQUENCE [LARGE SCALE GENOMIC DNA]</scope>
    <source>
        <strain evidence="3 4">MA1002-m5</strain>
    </source>
</reference>
<keyword evidence="5" id="KW-1185">Reference proteome</keyword>
<dbReference type="AlphaFoldDB" id="A0AAJ5F614"/>
<organism evidence="3 4">
    <name type="scientific">Deinococcus metallilatus</name>
    <dbReference type="NCBI Taxonomy" id="1211322"/>
    <lineage>
        <taxon>Bacteria</taxon>
        <taxon>Thermotogati</taxon>
        <taxon>Deinococcota</taxon>
        <taxon>Deinococci</taxon>
        <taxon>Deinococcales</taxon>
        <taxon>Deinococcaceae</taxon>
        <taxon>Deinococcus</taxon>
    </lineage>
</organism>
<evidence type="ECO:0000256" key="1">
    <source>
        <dbReference type="SAM" id="Phobius"/>
    </source>
</evidence>
<dbReference type="RefSeq" id="WP_129117822.1">
    <property type="nucleotide sequence ID" value="NZ_BSUI01000013.1"/>
</dbReference>
<keyword evidence="1" id="KW-0812">Transmembrane</keyword>
<comment type="caution">
    <text evidence="3">The sequence shown here is derived from an EMBL/GenBank/DDBJ whole genome shotgun (WGS) entry which is preliminary data.</text>
</comment>
<dbReference type="EMBL" id="VBRC01000003">
    <property type="protein sequence ID" value="TLK30020.1"/>
    <property type="molecule type" value="Genomic_DNA"/>
</dbReference>
<feature type="transmembrane region" description="Helical" evidence="1">
    <location>
        <begin position="37"/>
        <end position="58"/>
    </location>
</feature>
<gene>
    <name evidence="3" type="ORF">FCS05_05665</name>
    <name evidence="2" type="ORF">HNQ10_001412</name>
</gene>
<name>A0AAJ5F614_9DEIO</name>
<proteinExistence type="predicted"/>
<sequence>MRPFSAPVLLTAALAALLWLGIGTVQRTRAGADLGGALVAELPLTLLVFVLAVVLAALRRR</sequence>
<evidence type="ECO:0000313" key="5">
    <source>
        <dbReference type="Proteomes" id="UP000536909"/>
    </source>
</evidence>
<protein>
    <submittedName>
        <fullName evidence="3">Uncharacterized protein</fullName>
    </submittedName>
</protein>
<evidence type="ECO:0000313" key="3">
    <source>
        <dbReference type="EMBL" id="TLK30020.1"/>
    </source>
</evidence>
<dbReference type="Proteomes" id="UP000308000">
    <property type="component" value="Unassembled WGS sequence"/>
</dbReference>
<dbReference type="EMBL" id="JACHFV010000004">
    <property type="protein sequence ID" value="MBB5294598.1"/>
    <property type="molecule type" value="Genomic_DNA"/>
</dbReference>
<accession>A0AAJ5F614</accession>